<proteinExistence type="predicted"/>
<dbReference type="PANTHER" id="PTHR12169">
    <property type="entry name" value="ATPASE N2B"/>
    <property type="match status" value="1"/>
</dbReference>
<keyword evidence="3" id="KW-0131">Cell cycle</keyword>
<dbReference type="RefSeq" id="WP_371392916.1">
    <property type="nucleotide sequence ID" value="NZ_CP163421.1"/>
</dbReference>
<evidence type="ECO:0000313" key="3">
    <source>
        <dbReference type="EMBL" id="MFC4726055.1"/>
    </source>
</evidence>
<dbReference type="Proteomes" id="UP001596024">
    <property type="component" value="Unassembled WGS sequence"/>
</dbReference>
<accession>A0ABV9NE11</accession>
<dbReference type="SUPFAM" id="SSF52540">
    <property type="entry name" value="P-loop containing nucleoside triphosphate hydrolases"/>
    <property type="match status" value="1"/>
</dbReference>
<reference evidence="4" key="1">
    <citation type="journal article" date="2019" name="Int. J. Syst. Evol. Microbiol.">
        <title>The Global Catalogue of Microorganisms (GCM) 10K type strain sequencing project: providing services to taxonomists for standard genome sequencing and annotation.</title>
        <authorList>
            <consortium name="The Broad Institute Genomics Platform"/>
            <consortium name="The Broad Institute Genome Sequencing Center for Infectious Disease"/>
            <person name="Wu L."/>
            <person name="Ma J."/>
        </authorList>
    </citation>
    <scope>NUCLEOTIDE SEQUENCE [LARGE SCALE GENOMIC DNA]</scope>
    <source>
        <strain evidence="4">CCUG 62981</strain>
    </source>
</reference>
<dbReference type="Gene3D" id="3.40.50.300">
    <property type="entry name" value="P-loop containing nucleotide triphosphate hydrolases"/>
    <property type="match status" value="1"/>
</dbReference>
<dbReference type="EMBL" id="JBHSGQ010000006">
    <property type="protein sequence ID" value="MFC4726055.1"/>
    <property type="molecule type" value="Genomic_DNA"/>
</dbReference>
<dbReference type="GO" id="GO:0051301">
    <property type="term" value="P:cell division"/>
    <property type="evidence" value="ECO:0007669"/>
    <property type="project" value="UniProtKB-KW"/>
</dbReference>
<sequence length="364" mass="40574">MTPSKALEEGIAGGRLTEDGGQRAIALYLDTLIEDIESWKGGRSGLFRKSSPPPKGLYLWGGVGTGKSLLMDLFHDAVSLKAKRRVHFHAFMQDVHARIARERETKKGEPLIAVADEIARETRLLCFDELQVTNVADAMILGRLFERLFDKGVVVIATSNRHPSELYKNGLNRQLFEPFIAMIEAKLDVMRLDSGRDYRLERLSAAPVYYTPLDEEADAAMDAAFARLTLGARAQSCTLTIQGRTLEVTREAAGVARFGFAELCARPLGAADYLMLAETFHTILIDHVPVMSPRKRDEAARFVTLIDALYDTRAKLVMSAEAEPSDLYPDGDGAFEFERTASRLMEMRSLEYLAAERRLASPER</sequence>
<dbReference type="NCBIfam" id="NF040713">
    <property type="entry name" value="ZapE"/>
    <property type="match status" value="1"/>
</dbReference>
<dbReference type="InterPro" id="IPR005654">
    <property type="entry name" value="ATPase_AFG1-like"/>
</dbReference>
<name>A0ABV9NE11_9PROT</name>
<keyword evidence="1" id="KW-0547">Nucleotide-binding</keyword>
<keyword evidence="2" id="KW-0067">ATP-binding</keyword>
<organism evidence="3 4">
    <name type="scientific">Glycocaulis abyssi</name>
    <dbReference type="NCBI Taxonomy" id="1433403"/>
    <lineage>
        <taxon>Bacteria</taxon>
        <taxon>Pseudomonadati</taxon>
        <taxon>Pseudomonadota</taxon>
        <taxon>Alphaproteobacteria</taxon>
        <taxon>Maricaulales</taxon>
        <taxon>Maricaulaceae</taxon>
        <taxon>Glycocaulis</taxon>
    </lineage>
</organism>
<dbReference type="InterPro" id="IPR027417">
    <property type="entry name" value="P-loop_NTPase"/>
</dbReference>
<evidence type="ECO:0000313" key="4">
    <source>
        <dbReference type="Proteomes" id="UP001596024"/>
    </source>
</evidence>
<dbReference type="PANTHER" id="PTHR12169:SF6">
    <property type="entry name" value="AFG1-LIKE ATPASE"/>
    <property type="match status" value="1"/>
</dbReference>
<gene>
    <name evidence="3" type="primary">zapE</name>
    <name evidence="3" type="ORF">ACFPB0_12200</name>
</gene>
<protein>
    <submittedName>
        <fullName evidence="3">Cell division protein ZapE</fullName>
    </submittedName>
</protein>
<evidence type="ECO:0000256" key="1">
    <source>
        <dbReference type="ARBA" id="ARBA00022741"/>
    </source>
</evidence>
<dbReference type="Pfam" id="PF03969">
    <property type="entry name" value="AFG1_ATPase"/>
    <property type="match status" value="1"/>
</dbReference>
<keyword evidence="4" id="KW-1185">Reference proteome</keyword>
<evidence type="ECO:0000256" key="2">
    <source>
        <dbReference type="ARBA" id="ARBA00022840"/>
    </source>
</evidence>
<comment type="caution">
    <text evidence="3">The sequence shown here is derived from an EMBL/GenBank/DDBJ whole genome shotgun (WGS) entry which is preliminary data.</text>
</comment>
<keyword evidence="3" id="KW-0132">Cell division</keyword>